<evidence type="ECO:0000256" key="9">
    <source>
        <dbReference type="ARBA" id="ARBA00023136"/>
    </source>
</evidence>
<gene>
    <name evidence="12" type="ORF">FHX73_113395</name>
</gene>
<evidence type="ECO:0000256" key="6">
    <source>
        <dbReference type="ARBA" id="ARBA00022692"/>
    </source>
</evidence>
<keyword evidence="5 12" id="KW-0808">Transferase</keyword>
<feature type="transmembrane region" description="Helical" evidence="11">
    <location>
        <begin position="347"/>
        <end position="367"/>
    </location>
</feature>
<dbReference type="GO" id="GO:0016020">
    <property type="term" value="C:membrane"/>
    <property type="evidence" value="ECO:0007669"/>
    <property type="project" value="GOC"/>
</dbReference>
<dbReference type="GO" id="GO:0004376">
    <property type="term" value="F:GPI mannosyltransferase activity"/>
    <property type="evidence" value="ECO:0007669"/>
    <property type="project" value="InterPro"/>
</dbReference>
<evidence type="ECO:0000313" key="12">
    <source>
        <dbReference type="EMBL" id="TWF99548.1"/>
    </source>
</evidence>
<evidence type="ECO:0000313" key="13">
    <source>
        <dbReference type="Proteomes" id="UP000317940"/>
    </source>
</evidence>
<feature type="transmembrane region" description="Helical" evidence="11">
    <location>
        <begin position="170"/>
        <end position="190"/>
    </location>
</feature>
<evidence type="ECO:0000256" key="7">
    <source>
        <dbReference type="ARBA" id="ARBA00022824"/>
    </source>
</evidence>
<evidence type="ECO:0000256" key="4">
    <source>
        <dbReference type="ARBA" id="ARBA00022676"/>
    </source>
</evidence>
<feature type="transmembrane region" description="Helical" evidence="11">
    <location>
        <begin position="40"/>
        <end position="62"/>
    </location>
</feature>
<dbReference type="UniPathway" id="UPA00196"/>
<dbReference type="PANTHER" id="PTHR12468">
    <property type="entry name" value="GPI MANNOSYLTRANSFERASE 2"/>
    <property type="match status" value="1"/>
</dbReference>
<feature type="transmembrane region" description="Helical" evidence="11">
    <location>
        <begin position="197"/>
        <end position="223"/>
    </location>
</feature>
<keyword evidence="8 11" id="KW-1133">Transmembrane helix</keyword>
<comment type="caution">
    <text evidence="12">The sequence shown here is derived from an EMBL/GenBank/DDBJ whole genome shotgun (WGS) entry which is preliminary data.</text>
</comment>
<sequence length="421" mass="45765">MGTISGAVAGDSPRLDDPAPEPAAAGRELKHRMAAQVRRFGPVLALYGLVKLAGLTVFMGLLHYSGDYKKKNIGFGGGHRIWEVLGTYDGRWYQQLASQWYHPQVLPPNATVADVHTNSAAFFPLYPGLMRLLMKTTGIGGFGAGLLVSVVFAFVAVAGIYAVVTLMGGHRAGLIAGALWAVVPGSGAEWAVYSDTVFVAIVAWACYCVMTRQWIAAGLLTLLSGLSRPTSAALIGAVGLAALIALVKRRDGIAKPLFAMLVAPWFMLGYIAWVGMKMHNANGYFLIQKSWAHYFDWGKFTVHAVPEVMIGRFNYLWPSPIADVVALVMLLAVPILLIFFFRLRPPLVLIVFTLLTIASTTTSQQIFSNIPRYLLPAFPLLIAPALVLKRVSWRWLLPTLVLVGAISGWYAGYVMFELGTP</sequence>
<evidence type="ECO:0000256" key="1">
    <source>
        <dbReference type="ARBA" id="ARBA00004477"/>
    </source>
</evidence>
<feature type="transmembrane region" description="Helical" evidence="11">
    <location>
        <begin position="258"/>
        <end position="276"/>
    </location>
</feature>
<dbReference type="Proteomes" id="UP000317940">
    <property type="component" value="Unassembled WGS sequence"/>
</dbReference>
<protein>
    <submittedName>
        <fullName evidence="12">Dolichyl-phosphate-mannose-protein mannosyltransferase</fullName>
    </submittedName>
</protein>
<comment type="pathway">
    <text evidence="2">Glycolipid biosynthesis; glycosylphosphatidylinositol-anchor biosynthesis.</text>
</comment>
<dbReference type="GO" id="GO:0006506">
    <property type="term" value="P:GPI anchor biosynthetic process"/>
    <property type="evidence" value="ECO:0007669"/>
    <property type="project" value="UniProtKB-UniPathway"/>
</dbReference>
<dbReference type="AlphaFoldDB" id="A0A561UJK9"/>
<reference evidence="12 13" key="1">
    <citation type="submission" date="2019-06" db="EMBL/GenBank/DDBJ databases">
        <title>Sequencing the genomes of 1000 actinobacteria strains.</title>
        <authorList>
            <person name="Klenk H.-P."/>
        </authorList>
    </citation>
    <scope>NUCLEOTIDE SEQUENCE [LARGE SCALE GENOMIC DNA]</scope>
    <source>
        <strain evidence="12 13">DSM 44826</strain>
    </source>
</reference>
<feature type="region of interest" description="Disordered" evidence="10">
    <location>
        <begin position="1"/>
        <end position="22"/>
    </location>
</feature>
<feature type="transmembrane region" description="Helical" evidence="11">
    <location>
        <begin position="395"/>
        <end position="416"/>
    </location>
</feature>
<feature type="transmembrane region" description="Helical" evidence="11">
    <location>
        <begin position="139"/>
        <end position="164"/>
    </location>
</feature>
<evidence type="ECO:0000256" key="11">
    <source>
        <dbReference type="SAM" id="Phobius"/>
    </source>
</evidence>
<feature type="transmembrane region" description="Helical" evidence="11">
    <location>
        <begin position="373"/>
        <end position="388"/>
    </location>
</feature>
<dbReference type="OrthoDB" id="151635at2"/>
<organism evidence="12 13">
    <name type="scientific">Kitasatospora viridis</name>
    <dbReference type="NCBI Taxonomy" id="281105"/>
    <lineage>
        <taxon>Bacteria</taxon>
        <taxon>Bacillati</taxon>
        <taxon>Actinomycetota</taxon>
        <taxon>Actinomycetes</taxon>
        <taxon>Kitasatosporales</taxon>
        <taxon>Streptomycetaceae</taxon>
        <taxon>Kitasatospora</taxon>
    </lineage>
</organism>
<evidence type="ECO:0000256" key="2">
    <source>
        <dbReference type="ARBA" id="ARBA00004687"/>
    </source>
</evidence>
<keyword evidence="13" id="KW-1185">Reference proteome</keyword>
<feature type="transmembrane region" description="Helical" evidence="11">
    <location>
        <begin position="229"/>
        <end position="246"/>
    </location>
</feature>
<dbReference type="RefSeq" id="WP_145905782.1">
    <property type="nucleotide sequence ID" value="NZ_BAAAMZ010000006.1"/>
</dbReference>
<dbReference type="InterPro" id="IPR007315">
    <property type="entry name" value="PIG-V/Gpi18"/>
</dbReference>
<keyword evidence="9 11" id="KW-0472">Membrane</keyword>
<evidence type="ECO:0000256" key="8">
    <source>
        <dbReference type="ARBA" id="ARBA00022989"/>
    </source>
</evidence>
<dbReference type="EMBL" id="VIWT01000001">
    <property type="protein sequence ID" value="TWF99548.1"/>
    <property type="molecule type" value="Genomic_DNA"/>
</dbReference>
<dbReference type="GO" id="GO:0000009">
    <property type="term" value="F:alpha-1,6-mannosyltransferase activity"/>
    <property type="evidence" value="ECO:0007669"/>
    <property type="project" value="InterPro"/>
</dbReference>
<keyword evidence="7" id="KW-0256">Endoplasmic reticulum</keyword>
<evidence type="ECO:0000256" key="10">
    <source>
        <dbReference type="SAM" id="MobiDB-lite"/>
    </source>
</evidence>
<keyword evidence="4 12" id="KW-0328">Glycosyltransferase</keyword>
<proteinExistence type="predicted"/>
<accession>A0A561UJK9</accession>
<comment type="subcellular location">
    <subcellularLocation>
        <location evidence="1">Endoplasmic reticulum membrane</location>
        <topology evidence="1">Multi-pass membrane protein</topology>
    </subcellularLocation>
</comment>
<dbReference type="PANTHER" id="PTHR12468:SF2">
    <property type="entry name" value="GPI MANNOSYLTRANSFERASE 2"/>
    <property type="match status" value="1"/>
</dbReference>
<keyword evidence="3" id="KW-0337">GPI-anchor biosynthesis</keyword>
<name>A0A561UJK9_9ACTN</name>
<feature type="transmembrane region" description="Helical" evidence="11">
    <location>
        <begin position="321"/>
        <end position="340"/>
    </location>
</feature>
<keyword evidence="6 11" id="KW-0812">Transmembrane</keyword>
<evidence type="ECO:0000256" key="5">
    <source>
        <dbReference type="ARBA" id="ARBA00022679"/>
    </source>
</evidence>
<evidence type="ECO:0000256" key="3">
    <source>
        <dbReference type="ARBA" id="ARBA00022502"/>
    </source>
</evidence>